<gene>
    <name evidence="2" type="ORF">CEXT_160831</name>
</gene>
<evidence type="ECO:0000313" key="3">
    <source>
        <dbReference type="Proteomes" id="UP001054945"/>
    </source>
</evidence>
<accession>A0AAV4Y6L1</accession>
<dbReference type="EMBL" id="BPLR01001359">
    <property type="protein sequence ID" value="GIZ01855.1"/>
    <property type="molecule type" value="Genomic_DNA"/>
</dbReference>
<evidence type="ECO:0000256" key="1">
    <source>
        <dbReference type="SAM" id="MobiDB-lite"/>
    </source>
</evidence>
<keyword evidence="3" id="KW-1185">Reference proteome</keyword>
<protein>
    <submittedName>
        <fullName evidence="2">Uncharacterized protein</fullName>
    </submittedName>
</protein>
<organism evidence="2 3">
    <name type="scientific">Caerostris extrusa</name>
    <name type="common">Bark spider</name>
    <name type="synonym">Caerostris bankana</name>
    <dbReference type="NCBI Taxonomy" id="172846"/>
    <lineage>
        <taxon>Eukaryota</taxon>
        <taxon>Metazoa</taxon>
        <taxon>Ecdysozoa</taxon>
        <taxon>Arthropoda</taxon>
        <taxon>Chelicerata</taxon>
        <taxon>Arachnida</taxon>
        <taxon>Araneae</taxon>
        <taxon>Araneomorphae</taxon>
        <taxon>Entelegynae</taxon>
        <taxon>Araneoidea</taxon>
        <taxon>Araneidae</taxon>
        <taxon>Caerostris</taxon>
    </lineage>
</organism>
<sequence>EMPQKLLLFNALNEKRGEKKQLQNETGKSKSITGDTFEIPC</sequence>
<comment type="caution">
    <text evidence="2">The sequence shown here is derived from an EMBL/GenBank/DDBJ whole genome shotgun (WGS) entry which is preliminary data.</text>
</comment>
<name>A0AAV4Y6L1_CAEEX</name>
<dbReference type="Proteomes" id="UP001054945">
    <property type="component" value="Unassembled WGS sequence"/>
</dbReference>
<dbReference type="AlphaFoldDB" id="A0AAV4Y6L1"/>
<feature type="non-terminal residue" evidence="2">
    <location>
        <position position="1"/>
    </location>
</feature>
<feature type="compositionally biased region" description="Polar residues" evidence="1">
    <location>
        <begin position="23"/>
        <end position="34"/>
    </location>
</feature>
<proteinExistence type="predicted"/>
<feature type="region of interest" description="Disordered" evidence="1">
    <location>
        <begin position="18"/>
        <end position="41"/>
    </location>
</feature>
<reference evidence="2 3" key="1">
    <citation type="submission" date="2021-06" db="EMBL/GenBank/DDBJ databases">
        <title>Caerostris extrusa draft genome.</title>
        <authorList>
            <person name="Kono N."/>
            <person name="Arakawa K."/>
        </authorList>
    </citation>
    <scope>NUCLEOTIDE SEQUENCE [LARGE SCALE GENOMIC DNA]</scope>
</reference>
<evidence type="ECO:0000313" key="2">
    <source>
        <dbReference type="EMBL" id="GIZ01855.1"/>
    </source>
</evidence>